<dbReference type="OrthoDB" id="337038at2759"/>
<dbReference type="Proteomes" id="UP000298030">
    <property type="component" value="Unassembled WGS sequence"/>
</dbReference>
<dbReference type="AlphaFoldDB" id="A0A4Y7TYE1"/>
<name>A0A4Y7TYE1_COPMI</name>
<evidence type="ECO:0000313" key="2">
    <source>
        <dbReference type="Proteomes" id="UP000298030"/>
    </source>
</evidence>
<sequence>MATICPSPFTTTLHKSTSVLLSFHTSPFRKDIVHEGWGRPGTKYQGVYFRRALLNTIQRIDHLAHTLIPTHPPLKPHARMLLHFRFLIPLLPVDEDGLTPLHYYDSAIQVARNAEKELSEGEYEMGVRVGSEIEQTLQDCIAEMLAEQDSQSDSISRPRVSGEG</sequence>
<comment type="caution">
    <text evidence="1">The sequence shown here is derived from an EMBL/GenBank/DDBJ whole genome shotgun (WGS) entry which is preliminary data.</text>
</comment>
<dbReference type="EMBL" id="QPFP01000002">
    <property type="protein sequence ID" value="TEB39190.1"/>
    <property type="molecule type" value="Genomic_DNA"/>
</dbReference>
<dbReference type="STRING" id="71717.A0A4Y7TYE1"/>
<organism evidence="1 2">
    <name type="scientific">Coprinellus micaceus</name>
    <name type="common">Glistening ink-cap mushroom</name>
    <name type="synonym">Coprinus micaceus</name>
    <dbReference type="NCBI Taxonomy" id="71717"/>
    <lineage>
        <taxon>Eukaryota</taxon>
        <taxon>Fungi</taxon>
        <taxon>Dikarya</taxon>
        <taxon>Basidiomycota</taxon>
        <taxon>Agaricomycotina</taxon>
        <taxon>Agaricomycetes</taxon>
        <taxon>Agaricomycetidae</taxon>
        <taxon>Agaricales</taxon>
        <taxon>Agaricineae</taxon>
        <taxon>Psathyrellaceae</taxon>
        <taxon>Coprinellus</taxon>
    </lineage>
</organism>
<proteinExistence type="predicted"/>
<reference evidence="1 2" key="1">
    <citation type="journal article" date="2019" name="Nat. Ecol. Evol.">
        <title>Megaphylogeny resolves global patterns of mushroom evolution.</title>
        <authorList>
            <person name="Varga T."/>
            <person name="Krizsan K."/>
            <person name="Foldi C."/>
            <person name="Dima B."/>
            <person name="Sanchez-Garcia M."/>
            <person name="Sanchez-Ramirez S."/>
            <person name="Szollosi G.J."/>
            <person name="Szarkandi J.G."/>
            <person name="Papp V."/>
            <person name="Albert L."/>
            <person name="Andreopoulos W."/>
            <person name="Angelini C."/>
            <person name="Antonin V."/>
            <person name="Barry K.W."/>
            <person name="Bougher N.L."/>
            <person name="Buchanan P."/>
            <person name="Buyck B."/>
            <person name="Bense V."/>
            <person name="Catcheside P."/>
            <person name="Chovatia M."/>
            <person name="Cooper J."/>
            <person name="Damon W."/>
            <person name="Desjardin D."/>
            <person name="Finy P."/>
            <person name="Geml J."/>
            <person name="Haridas S."/>
            <person name="Hughes K."/>
            <person name="Justo A."/>
            <person name="Karasinski D."/>
            <person name="Kautmanova I."/>
            <person name="Kiss B."/>
            <person name="Kocsube S."/>
            <person name="Kotiranta H."/>
            <person name="LaButti K.M."/>
            <person name="Lechner B.E."/>
            <person name="Liimatainen K."/>
            <person name="Lipzen A."/>
            <person name="Lukacs Z."/>
            <person name="Mihaltcheva S."/>
            <person name="Morgado L.N."/>
            <person name="Niskanen T."/>
            <person name="Noordeloos M.E."/>
            <person name="Ohm R.A."/>
            <person name="Ortiz-Santana B."/>
            <person name="Ovrebo C."/>
            <person name="Racz N."/>
            <person name="Riley R."/>
            <person name="Savchenko A."/>
            <person name="Shiryaev A."/>
            <person name="Soop K."/>
            <person name="Spirin V."/>
            <person name="Szebenyi C."/>
            <person name="Tomsovsky M."/>
            <person name="Tulloss R.E."/>
            <person name="Uehling J."/>
            <person name="Grigoriev I.V."/>
            <person name="Vagvolgyi C."/>
            <person name="Papp T."/>
            <person name="Martin F.M."/>
            <person name="Miettinen O."/>
            <person name="Hibbett D.S."/>
            <person name="Nagy L.G."/>
        </authorList>
    </citation>
    <scope>NUCLEOTIDE SEQUENCE [LARGE SCALE GENOMIC DNA]</scope>
    <source>
        <strain evidence="1 2">FP101781</strain>
    </source>
</reference>
<protein>
    <submittedName>
        <fullName evidence="1">Uncharacterized protein</fullName>
    </submittedName>
</protein>
<gene>
    <name evidence="1" type="ORF">FA13DRAFT_452659</name>
</gene>
<evidence type="ECO:0000313" key="1">
    <source>
        <dbReference type="EMBL" id="TEB39190.1"/>
    </source>
</evidence>
<accession>A0A4Y7TYE1</accession>
<keyword evidence="2" id="KW-1185">Reference proteome</keyword>